<sequence>MAPSELADWADIWREDYDIDRRMGAIGDFGKAVKKPDQWKQCWDKAGGTAGLVELLSLASAREVTAFCESIRNCKGRFDRSRERQSAVQQLLTALLPQHYPSSMLRSQDKRPLQPIYARMLVACPSDFVEGILQAQDESHPLYQGLDAKGFNDIVSTHDEMLKRRLTEYLTRSAAQISQTELNIFFKQFVFSQPQIPGDGPHMSASMEFAWKLLEERLVNDCTVQRWPREVPELELLMSVFRRHNKRCRGGDKTFLVEMGFRLIRANPDLKKTKHAKEFMSAILTIWERYPRRYDNLLVEAMRLGLPKEARSKGLSTKGRHPPISVIAYRWSADPDYYEGLLTCALGKGFAGTEKEISLNYLNACQHFSTKEANPKLRWRLLRLYCLHVPRWGVDIEASSDFKPLANQQWPLDVFEGLAKEKSVAFLQRLYEINPDFDFLTKYRGRSIYCLQKLGPRRNFNVELLLAAYRRGGPEALQEASEQVDRLRKTAATSREPEDRALYAKAASHYAIASGDMELYGETIQWQQRFIRDYFAARSVFSNDALLTPEGVDLLSGIPPLLPEDVSWSEIRQRLAMANGILKTLNESAKISKGEPKNRQLSWEASTELYQQVYSVRISRANGVKARFRGVEPDLFHVIWEGVVDLTHSIGYDFLVRVASLITGLINTLHGPSLHSATQTLRRAAADWKVEKNDSKDHESVGIHLRSLAHQSLAALARRDISSYTCGLILEEVMSNPEASTWHRQFLSIGLFRNLPAKEAESLLFDFAAAIGEKLEEQSYIKVGEQEAPKSAPPRSIVKVSTVKYLAQVVKKADFISPDAALQVLLDLSRAGTHIDVRIATLSSLLSTFNTIVAEIGENPRLDPVFERIMTTLELSIPFAGNVDERLSMSEADWVESKQKLWLPTVSAFNDQGVPALFAALCQSTDTEKYPNLAPFRPELFARLVLPVLKSSQIQHSKWLSVFLAKHGSQLSADALPAMPVTNCMWRRIVARYGDLVPPSFVAEYNEQVLFRMRPPRELQELNHRLHQDASLRNDASMLHWQSIFGQEDSPLVWRYESEYLFSLLMLSGPRECPTADLVNAIVSQASLLLEDYEECIDDWARLVETLLDPTFAGFSRIYSNDKEKEKDWPYRCEVTGHLAQSLVDLVRKKTADESPDNCCLPGTFALRLWSLPYPCPFPKMGQDADYRIFSDKLDSCISSYLESDEGNVLLWDNLARDVCSVLLKMYSSAATRLRHAVHIGDLERSATQTHSIPTDFVKVKIALKLAEVDVQAERNIRKPKPAGKSGSGPKMNEAQELAKRMHRVMEQWRSGGSKGSATSEGVKDMFLQWRRTHKSTWEAFSSWE</sequence>
<accession>A0A4P7ND67</accession>
<evidence type="ECO:0000313" key="2">
    <source>
        <dbReference type="Proteomes" id="UP000294847"/>
    </source>
</evidence>
<gene>
    <name evidence="1" type="ORF">PoMZ_03662</name>
</gene>
<evidence type="ECO:0000313" key="1">
    <source>
        <dbReference type="EMBL" id="QBZ58704.1"/>
    </source>
</evidence>
<dbReference type="Proteomes" id="UP000294847">
    <property type="component" value="Chromosome 3"/>
</dbReference>
<organism evidence="1 2">
    <name type="scientific">Pyricularia oryzae</name>
    <name type="common">Rice blast fungus</name>
    <name type="synonym">Magnaporthe oryzae</name>
    <dbReference type="NCBI Taxonomy" id="318829"/>
    <lineage>
        <taxon>Eukaryota</taxon>
        <taxon>Fungi</taxon>
        <taxon>Dikarya</taxon>
        <taxon>Ascomycota</taxon>
        <taxon>Pezizomycotina</taxon>
        <taxon>Sordariomycetes</taxon>
        <taxon>Sordariomycetidae</taxon>
        <taxon>Magnaporthales</taxon>
        <taxon>Pyriculariaceae</taxon>
        <taxon>Pyricularia</taxon>
    </lineage>
</organism>
<protein>
    <submittedName>
        <fullName evidence="1">Uncharacterized protein</fullName>
    </submittedName>
</protein>
<dbReference type="EMBL" id="CP034206">
    <property type="protein sequence ID" value="QBZ58704.1"/>
    <property type="molecule type" value="Genomic_DNA"/>
</dbReference>
<reference evidence="1 2" key="1">
    <citation type="journal article" date="2019" name="Mol. Biol. Evol.">
        <title>Blast fungal genomes show frequent chromosomal changes, gene gains and losses, and effector gene turnover.</title>
        <authorList>
            <person name="Gomez Luciano L.B."/>
            <person name="Jason Tsai I."/>
            <person name="Chuma I."/>
            <person name="Tosa Y."/>
            <person name="Chen Y.H."/>
            <person name="Li J.Y."/>
            <person name="Li M.Y."/>
            <person name="Jade Lu M.Y."/>
            <person name="Nakayashiki H."/>
            <person name="Li W.H."/>
        </authorList>
    </citation>
    <scope>NUCLEOTIDE SEQUENCE [LARGE SCALE GENOMIC DNA]</scope>
    <source>
        <strain evidence="1">MZ5-1-6</strain>
    </source>
</reference>
<proteinExistence type="predicted"/>
<name>A0A4P7ND67_PYROR</name>